<dbReference type="RefSeq" id="WP_054967578.1">
    <property type="nucleotide sequence ID" value="NZ_LJCO01000011.1"/>
</dbReference>
<dbReference type="InterPro" id="IPR001078">
    <property type="entry name" value="2-oxoacid_DH_actylTfrase"/>
</dbReference>
<dbReference type="Pfam" id="PF02817">
    <property type="entry name" value="E3_binding"/>
    <property type="match status" value="1"/>
</dbReference>
<proteinExistence type="inferred from homology"/>
<feature type="region of interest" description="Disordered" evidence="7">
    <location>
        <begin position="92"/>
        <end position="117"/>
    </location>
</feature>
<name>A0A0P9GVG2_9BACL</name>
<keyword evidence="4 6" id="KW-0450">Lipoyl</keyword>
<dbReference type="Gene3D" id="3.30.559.10">
    <property type="entry name" value="Chloramphenicol acetyltransferase-like domain"/>
    <property type="match status" value="1"/>
</dbReference>
<evidence type="ECO:0000256" key="2">
    <source>
        <dbReference type="ARBA" id="ARBA00007317"/>
    </source>
</evidence>
<dbReference type="PROSITE" id="PS00189">
    <property type="entry name" value="LIPOYL"/>
    <property type="match status" value="1"/>
</dbReference>
<dbReference type="Pfam" id="PF00198">
    <property type="entry name" value="2-oxoacid_dh"/>
    <property type="match status" value="1"/>
</dbReference>
<comment type="cofactor">
    <cofactor evidence="1 6">
        <name>(R)-lipoate</name>
        <dbReference type="ChEBI" id="CHEBI:83088"/>
    </cofactor>
</comment>
<feature type="domain" description="Lipoyl-binding" evidence="8">
    <location>
        <begin position="4"/>
        <end position="79"/>
    </location>
</feature>
<comment type="similarity">
    <text evidence="2 6">Belongs to the 2-oxoacid dehydrogenase family.</text>
</comment>
<keyword evidence="11" id="KW-1185">Reference proteome</keyword>
<reference evidence="10 11" key="1">
    <citation type="submission" date="2015-09" db="EMBL/GenBank/DDBJ databases">
        <title>Draft genome sequence of Alicyclobacillus ferrooxydans DSM 22381.</title>
        <authorList>
            <person name="Hemp J."/>
        </authorList>
    </citation>
    <scope>NUCLEOTIDE SEQUENCE [LARGE SCALE GENOMIC DNA]</scope>
    <source>
        <strain evidence="10 11">TC-34</strain>
    </source>
</reference>
<evidence type="ECO:0000259" key="9">
    <source>
        <dbReference type="PROSITE" id="PS51826"/>
    </source>
</evidence>
<dbReference type="Proteomes" id="UP000050482">
    <property type="component" value="Unassembled WGS sequence"/>
</dbReference>
<gene>
    <name evidence="10" type="ORF">AN477_02285</name>
</gene>
<dbReference type="InterPro" id="IPR050743">
    <property type="entry name" value="2-oxoacid_DH_E2_comp"/>
</dbReference>
<keyword evidence="5 6" id="KW-0012">Acyltransferase</keyword>
<evidence type="ECO:0000313" key="11">
    <source>
        <dbReference type="Proteomes" id="UP000050482"/>
    </source>
</evidence>
<dbReference type="GO" id="GO:0016407">
    <property type="term" value="F:acetyltransferase activity"/>
    <property type="evidence" value="ECO:0007669"/>
    <property type="project" value="TreeGrafter"/>
</dbReference>
<dbReference type="InterPro" id="IPR011053">
    <property type="entry name" value="Single_hybrid_motif"/>
</dbReference>
<feature type="domain" description="Peripheral subunit-binding (PSBD)" evidence="9">
    <location>
        <begin position="138"/>
        <end position="175"/>
    </location>
</feature>
<evidence type="ECO:0000313" key="10">
    <source>
        <dbReference type="EMBL" id="KPV45251.1"/>
    </source>
</evidence>
<evidence type="ECO:0000256" key="1">
    <source>
        <dbReference type="ARBA" id="ARBA00001938"/>
    </source>
</evidence>
<dbReference type="PROSITE" id="PS50968">
    <property type="entry name" value="BIOTINYL_LIPOYL"/>
    <property type="match status" value="1"/>
</dbReference>
<dbReference type="PROSITE" id="PS51826">
    <property type="entry name" value="PSBD"/>
    <property type="match status" value="1"/>
</dbReference>
<dbReference type="EC" id="2.3.1.-" evidence="6"/>
<dbReference type="EMBL" id="LJCO01000011">
    <property type="protein sequence ID" value="KPV45251.1"/>
    <property type="molecule type" value="Genomic_DNA"/>
</dbReference>
<dbReference type="PANTHER" id="PTHR43178:SF5">
    <property type="entry name" value="LIPOAMIDE ACYLTRANSFERASE COMPONENT OF BRANCHED-CHAIN ALPHA-KETO ACID DEHYDROGENASE COMPLEX, MITOCHONDRIAL"/>
    <property type="match status" value="1"/>
</dbReference>
<evidence type="ECO:0000256" key="5">
    <source>
        <dbReference type="ARBA" id="ARBA00023315"/>
    </source>
</evidence>
<dbReference type="InterPro" id="IPR000089">
    <property type="entry name" value="Biotin_lipoyl"/>
</dbReference>
<dbReference type="SUPFAM" id="SSF52777">
    <property type="entry name" value="CoA-dependent acyltransferases"/>
    <property type="match status" value="1"/>
</dbReference>
<dbReference type="Gene3D" id="4.10.320.10">
    <property type="entry name" value="E3-binding domain"/>
    <property type="match status" value="1"/>
</dbReference>
<dbReference type="SUPFAM" id="SSF51230">
    <property type="entry name" value="Single hybrid motif"/>
    <property type="match status" value="1"/>
</dbReference>
<dbReference type="CDD" id="cd06849">
    <property type="entry name" value="lipoyl_domain"/>
    <property type="match status" value="1"/>
</dbReference>
<evidence type="ECO:0000259" key="8">
    <source>
        <dbReference type="PROSITE" id="PS50968"/>
    </source>
</evidence>
<sequence length="416" mass="43988">MAEAVEVKLPRTAEDVDESVVVLWYKSEGDRVQENDVLLEVQSEKATFEIEAPASGILREICVGRAEVAAVGDILGIIETKGDKEVVVSLPEKSGLDGDAHTDSGVTSGASRSGAAPAQAVTADPISAITGQNSSFVSAPPRIRRLASQLGVDLAKVNGTGPNGRITEADIQAAALKVGSEAELHRTRLTDRAGSAEEAPEPMSPIRKTIAKRMLQSLQQSAQLTLTRWADVSKLAALRSTLEPGVSWNTWVLAAVVKALTDHPYLNATIDGEVIRQSSSVNLGVAVDTDAGLMVPVIKDANQKSLADLQFEATALADKARSGKASSAELTGSTFTVTNLGAYGIEFFTPIINPPEVGILGVGQIEQKVVFSENTLIVMHRLPLSLTFDHRATDGGPAAHFLAAVADYLSRPEQLR</sequence>
<dbReference type="InterPro" id="IPR023213">
    <property type="entry name" value="CAT-like_dom_sf"/>
</dbReference>
<evidence type="ECO:0000256" key="6">
    <source>
        <dbReference type="RuleBase" id="RU003423"/>
    </source>
</evidence>
<dbReference type="AlphaFoldDB" id="A0A0P9GVG2"/>
<evidence type="ECO:0000256" key="4">
    <source>
        <dbReference type="ARBA" id="ARBA00022823"/>
    </source>
</evidence>
<dbReference type="STRING" id="471514.AN477_02285"/>
<dbReference type="PANTHER" id="PTHR43178">
    <property type="entry name" value="DIHYDROLIPOAMIDE ACETYLTRANSFERASE COMPONENT OF PYRUVATE DEHYDROGENASE COMPLEX"/>
    <property type="match status" value="1"/>
</dbReference>
<organism evidence="10 11">
    <name type="scientific">Alicyclobacillus ferrooxydans</name>
    <dbReference type="NCBI Taxonomy" id="471514"/>
    <lineage>
        <taxon>Bacteria</taxon>
        <taxon>Bacillati</taxon>
        <taxon>Bacillota</taxon>
        <taxon>Bacilli</taxon>
        <taxon>Bacillales</taxon>
        <taxon>Alicyclobacillaceae</taxon>
        <taxon>Alicyclobacillus</taxon>
    </lineage>
</organism>
<dbReference type="SUPFAM" id="SSF47005">
    <property type="entry name" value="Peripheral subunit-binding domain of 2-oxo acid dehydrogenase complex"/>
    <property type="match status" value="1"/>
</dbReference>
<dbReference type="PATRIC" id="fig|471514.4.peg.2795"/>
<keyword evidence="3 6" id="KW-0808">Transferase</keyword>
<comment type="caution">
    <text evidence="10">The sequence shown here is derived from an EMBL/GenBank/DDBJ whole genome shotgun (WGS) entry which is preliminary data.</text>
</comment>
<evidence type="ECO:0000256" key="3">
    <source>
        <dbReference type="ARBA" id="ARBA00022679"/>
    </source>
</evidence>
<evidence type="ECO:0000256" key="7">
    <source>
        <dbReference type="SAM" id="MobiDB-lite"/>
    </source>
</evidence>
<dbReference type="GO" id="GO:0005737">
    <property type="term" value="C:cytoplasm"/>
    <property type="evidence" value="ECO:0007669"/>
    <property type="project" value="TreeGrafter"/>
</dbReference>
<dbReference type="GO" id="GO:0031405">
    <property type="term" value="F:lipoic acid binding"/>
    <property type="evidence" value="ECO:0007669"/>
    <property type="project" value="TreeGrafter"/>
</dbReference>
<dbReference type="Pfam" id="PF00364">
    <property type="entry name" value="Biotin_lipoyl"/>
    <property type="match status" value="1"/>
</dbReference>
<dbReference type="InterPro" id="IPR003016">
    <property type="entry name" value="2-oxoA_DH_lipoyl-BS"/>
</dbReference>
<dbReference type="InterPro" id="IPR004167">
    <property type="entry name" value="PSBD"/>
</dbReference>
<accession>A0A0P9GVG2</accession>
<dbReference type="InterPro" id="IPR036625">
    <property type="entry name" value="E3-bd_dom_sf"/>
</dbReference>
<protein>
    <recommendedName>
        <fullName evidence="6">Dihydrolipoamide acetyltransferase component of pyruvate dehydrogenase complex</fullName>
        <ecNumber evidence="6">2.3.1.-</ecNumber>
    </recommendedName>
</protein>
<dbReference type="Gene3D" id="2.40.50.100">
    <property type="match status" value="1"/>
</dbReference>